<organism evidence="2 3">
    <name type="scientific">Mannheimia haemolytica</name>
    <name type="common">Pasteurella haemolytica</name>
    <dbReference type="NCBI Taxonomy" id="75985"/>
    <lineage>
        <taxon>Bacteria</taxon>
        <taxon>Pseudomonadati</taxon>
        <taxon>Pseudomonadota</taxon>
        <taxon>Gammaproteobacteria</taxon>
        <taxon>Pasteurellales</taxon>
        <taxon>Pasteurellaceae</taxon>
        <taxon>Mannheimia</taxon>
    </lineage>
</organism>
<dbReference type="InterPro" id="IPR041621">
    <property type="entry name" value="PDH_E1_M"/>
</dbReference>
<dbReference type="GO" id="GO:0004739">
    <property type="term" value="F:pyruvate dehydrogenase (acetyl-transferring) activity"/>
    <property type="evidence" value="ECO:0007669"/>
    <property type="project" value="UniProtKB-EC"/>
</dbReference>
<dbReference type="InterPro" id="IPR029061">
    <property type="entry name" value="THDP-binding"/>
</dbReference>
<dbReference type="EC" id="1.2.4.1" evidence="2"/>
<dbReference type="Gene3D" id="3.40.50.970">
    <property type="match status" value="1"/>
</dbReference>
<dbReference type="AlphaFoldDB" id="A0A378N6J7"/>
<dbReference type="InterPro" id="IPR051157">
    <property type="entry name" value="PDH/Transketolase"/>
</dbReference>
<dbReference type="SUPFAM" id="SSF52518">
    <property type="entry name" value="Thiamin diphosphate-binding fold (THDP-binding)"/>
    <property type="match status" value="1"/>
</dbReference>
<gene>
    <name evidence="2" type="primary">aceE_3</name>
    <name evidence="2" type="ORF">NCTC10638_03239</name>
</gene>
<dbReference type="Pfam" id="PF17831">
    <property type="entry name" value="PDH_E1_M"/>
    <property type="match status" value="1"/>
</dbReference>
<evidence type="ECO:0000313" key="3">
    <source>
        <dbReference type="Proteomes" id="UP000254802"/>
    </source>
</evidence>
<evidence type="ECO:0000313" key="2">
    <source>
        <dbReference type="EMBL" id="STY64064.1"/>
    </source>
</evidence>
<keyword evidence="2" id="KW-0670">Pyruvate</keyword>
<name>A0A378N6J7_MANHA</name>
<dbReference type="Proteomes" id="UP000254802">
    <property type="component" value="Unassembled WGS sequence"/>
</dbReference>
<reference evidence="2 3" key="1">
    <citation type="submission" date="2018-06" db="EMBL/GenBank/DDBJ databases">
        <authorList>
            <consortium name="Pathogen Informatics"/>
            <person name="Doyle S."/>
        </authorList>
    </citation>
    <scope>NUCLEOTIDE SEQUENCE [LARGE SCALE GENOMIC DNA]</scope>
    <source>
        <strain evidence="2 3">NCTC10638</strain>
    </source>
</reference>
<proteinExistence type="predicted"/>
<feature type="domain" description="Pyruvate dehydrogenase E1 component middle" evidence="1">
    <location>
        <begin position="28"/>
        <end position="201"/>
    </location>
</feature>
<dbReference type="PANTHER" id="PTHR43825">
    <property type="entry name" value="PYRUVATE DEHYDROGENASE E1 COMPONENT"/>
    <property type="match status" value="1"/>
</dbReference>
<evidence type="ECO:0000259" key="1">
    <source>
        <dbReference type="Pfam" id="PF17831"/>
    </source>
</evidence>
<dbReference type="EMBL" id="UGPN01000002">
    <property type="protein sequence ID" value="STY64064.1"/>
    <property type="molecule type" value="Genomic_DNA"/>
</dbReference>
<dbReference type="PANTHER" id="PTHR43825:SF3">
    <property type="entry name" value="PYRUVATE DEHYDROGENASE E1 COMPONENT"/>
    <property type="match status" value="1"/>
</dbReference>
<keyword evidence="2" id="KW-0560">Oxidoreductase</keyword>
<dbReference type="STRING" id="75985.WC39_07845"/>
<protein>
    <submittedName>
        <fullName evidence="2">Pyruvate dehydrogenase E1 component</fullName>
        <ecNumber evidence="2">1.2.4.1</ecNumber>
    </submittedName>
</protein>
<accession>A0A378N6J7</accession>
<sequence length="217" mass="24295">MPVRKPKFTVDFKVPELSEFQALLDEQPRGISTTMAFSRVLNTLLKDKNIGQQIVPIIADEARTFGMEGLFRQIGIYNPHGQNYVPSDRDLVAYYREAKDGQVLQEGINELGATASWVAAATSYSVSNLPMIPFFIYYSMFGFQRVGDMMWLAGDQLARGFMIGGTSGRTTLNGEGLQHEDGHSHIQAGVIPNCVTYDPALPLRLRLLFKTYSSYVW</sequence>